<dbReference type="CDD" id="cd10030">
    <property type="entry name" value="UDG-F4_TTUDGA_SPO1dp_like"/>
    <property type="match status" value="1"/>
</dbReference>
<evidence type="ECO:0000259" key="12">
    <source>
        <dbReference type="SMART" id="SM00986"/>
    </source>
</evidence>
<keyword evidence="5" id="KW-0004">4Fe-4S</keyword>
<evidence type="ECO:0000256" key="8">
    <source>
        <dbReference type="ARBA" id="ARBA00022801"/>
    </source>
</evidence>
<organism evidence="13 14">
    <name type="scientific">Candidatus Portnoybacteria bacterium CG10_big_fil_rev_8_21_14_0_10_44_7</name>
    <dbReference type="NCBI Taxonomy" id="1974816"/>
    <lineage>
        <taxon>Bacteria</taxon>
        <taxon>Candidatus Portnoyibacteriota</taxon>
    </lineage>
</organism>
<evidence type="ECO:0000313" key="13">
    <source>
        <dbReference type="EMBL" id="PJE59603.1"/>
    </source>
</evidence>
<dbReference type="Proteomes" id="UP000231086">
    <property type="component" value="Unassembled WGS sequence"/>
</dbReference>
<dbReference type="GO" id="GO:0006281">
    <property type="term" value="P:DNA repair"/>
    <property type="evidence" value="ECO:0007669"/>
    <property type="project" value="UniProtKB-KW"/>
</dbReference>
<keyword evidence="7" id="KW-0227">DNA damage</keyword>
<keyword evidence="9" id="KW-0408">Iron</keyword>
<evidence type="ECO:0000256" key="5">
    <source>
        <dbReference type="ARBA" id="ARBA00022485"/>
    </source>
</evidence>
<dbReference type="EMBL" id="PFEA01000053">
    <property type="protein sequence ID" value="PJE59603.1"/>
    <property type="molecule type" value="Genomic_DNA"/>
</dbReference>
<evidence type="ECO:0000256" key="3">
    <source>
        <dbReference type="ARBA" id="ARBA00012030"/>
    </source>
</evidence>
<gene>
    <name evidence="13" type="ORF">COU85_02750</name>
</gene>
<comment type="similarity">
    <text evidence="2">Belongs to the uracil-DNA glycosylase (UDG) superfamily. Type 4 (UDGa) family.</text>
</comment>
<dbReference type="GO" id="GO:0046872">
    <property type="term" value="F:metal ion binding"/>
    <property type="evidence" value="ECO:0007669"/>
    <property type="project" value="UniProtKB-KW"/>
</dbReference>
<dbReference type="AlphaFoldDB" id="A0A2M8KI88"/>
<proteinExistence type="inferred from homology"/>
<dbReference type="GO" id="GO:0051539">
    <property type="term" value="F:4 iron, 4 sulfur cluster binding"/>
    <property type="evidence" value="ECO:0007669"/>
    <property type="project" value="UniProtKB-KW"/>
</dbReference>
<comment type="catalytic activity">
    <reaction evidence="1">
        <text>Hydrolyzes single-stranded DNA or mismatched double-stranded DNA and polynucleotides, releasing free uracil.</text>
        <dbReference type="EC" id="3.2.2.27"/>
    </reaction>
</comment>
<dbReference type="SMART" id="SM00986">
    <property type="entry name" value="UDG"/>
    <property type="match status" value="1"/>
</dbReference>
<keyword evidence="10" id="KW-0411">Iron-sulfur</keyword>
<dbReference type="Pfam" id="PF03167">
    <property type="entry name" value="UDG"/>
    <property type="match status" value="1"/>
</dbReference>
<keyword evidence="8" id="KW-0378">Hydrolase</keyword>
<evidence type="ECO:0000256" key="9">
    <source>
        <dbReference type="ARBA" id="ARBA00023004"/>
    </source>
</evidence>
<protein>
    <recommendedName>
        <fullName evidence="4">Type-4 uracil-DNA glycosylase</fullName>
        <ecNumber evidence="3">3.2.2.27</ecNumber>
    </recommendedName>
</protein>
<dbReference type="SMART" id="SM00987">
    <property type="entry name" value="UreE_C"/>
    <property type="match status" value="1"/>
</dbReference>
<sequence>MPDNTAKLKKIKNAVIACQKCGLCKTRTNPVIGEGNHQAKILFVGEAPGAEEDRQAKPFCGRSGQFLTELVESIGLKRADVYICNLLKCRPPGNRDPQPDEITICTQYLKKQIEIIKPQIVCSLGRYSMQFLMEKLGLGSQLKSISQIHGQIFTTKEWIANIKFIPFFHPAVAVYNSDMKEALLNDFRLLKKI</sequence>
<evidence type="ECO:0000256" key="2">
    <source>
        <dbReference type="ARBA" id="ARBA00006521"/>
    </source>
</evidence>
<evidence type="ECO:0000256" key="6">
    <source>
        <dbReference type="ARBA" id="ARBA00022723"/>
    </source>
</evidence>
<name>A0A2M8KI88_9BACT</name>
<reference evidence="14" key="1">
    <citation type="submission" date="2017-09" db="EMBL/GenBank/DDBJ databases">
        <title>Depth-based differentiation of microbial function through sediment-hosted aquifers and enrichment of novel symbionts in the deep terrestrial subsurface.</title>
        <authorList>
            <person name="Probst A.J."/>
            <person name="Ladd B."/>
            <person name="Jarett J.K."/>
            <person name="Geller-Mcgrath D.E."/>
            <person name="Sieber C.M.K."/>
            <person name="Emerson J.B."/>
            <person name="Anantharaman K."/>
            <person name="Thomas B.C."/>
            <person name="Malmstrom R."/>
            <person name="Stieglmeier M."/>
            <person name="Klingl A."/>
            <person name="Woyke T."/>
            <person name="Ryan C.M."/>
            <person name="Banfield J.F."/>
        </authorList>
    </citation>
    <scope>NUCLEOTIDE SEQUENCE [LARGE SCALE GENOMIC DNA]</scope>
</reference>
<evidence type="ECO:0000256" key="10">
    <source>
        <dbReference type="ARBA" id="ARBA00023014"/>
    </source>
</evidence>
<dbReference type="SUPFAM" id="SSF52141">
    <property type="entry name" value="Uracil-DNA glycosylase-like"/>
    <property type="match status" value="1"/>
</dbReference>
<evidence type="ECO:0000256" key="1">
    <source>
        <dbReference type="ARBA" id="ARBA00001400"/>
    </source>
</evidence>
<comment type="caution">
    <text evidence="13">The sequence shown here is derived from an EMBL/GenBank/DDBJ whole genome shotgun (WGS) entry which is preliminary data.</text>
</comment>
<dbReference type="InterPro" id="IPR005122">
    <property type="entry name" value="Uracil-DNA_glycosylase-like"/>
</dbReference>
<dbReference type="EC" id="3.2.2.27" evidence="3"/>
<dbReference type="NCBIfam" id="TIGR00758">
    <property type="entry name" value="UDG_fam4"/>
    <property type="match status" value="1"/>
</dbReference>
<evidence type="ECO:0000256" key="11">
    <source>
        <dbReference type="ARBA" id="ARBA00023204"/>
    </source>
</evidence>
<feature type="domain" description="Uracil-DNA glycosylase-like" evidence="12">
    <location>
        <begin position="32"/>
        <end position="188"/>
    </location>
</feature>
<dbReference type="PANTHER" id="PTHR33693">
    <property type="entry name" value="TYPE-5 URACIL-DNA GLYCOSYLASE"/>
    <property type="match status" value="1"/>
</dbReference>
<dbReference type="PANTHER" id="PTHR33693:SF1">
    <property type="entry name" value="TYPE-4 URACIL-DNA GLYCOSYLASE"/>
    <property type="match status" value="1"/>
</dbReference>
<evidence type="ECO:0000256" key="7">
    <source>
        <dbReference type="ARBA" id="ARBA00022763"/>
    </source>
</evidence>
<keyword evidence="11" id="KW-0234">DNA repair</keyword>
<dbReference type="InterPro" id="IPR036895">
    <property type="entry name" value="Uracil-DNA_glycosylase-like_sf"/>
</dbReference>
<accession>A0A2M8KI88</accession>
<evidence type="ECO:0000313" key="14">
    <source>
        <dbReference type="Proteomes" id="UP000231086"/>
    </source>
</evidence>
<dbReference type="InterPro" id="IPR005273">
    <property type="entry name" value="Ura-DNA_glyco_family4"/>
</dbReference>
<dbReference type="Gene3D" id="3.40.470.10">
    <property type="entry name" value="Uracil-DNA glycosylase-like domain"/>
    <property type="match status" value="1"/>
</dbReference>
<dbReference type="GO" id="GO:0004844">
    <property type="term" value="F:uracil DNA N-glycosylase activity"/>
    <property type="evidence" value="ECO:0007669"/>
    <property type="project" value="UniProtKB-EC"/>
</dbReference>
<dbReference type="InterPro" id="IPR051536">
    <property type="entry name" value="UDG_Type-4/5"/>
</dbReference>
<evidence type="ECO:0000256" key="4">
    <source>
        <dbReference type="ARBA" id="ARBA00019403"/>
    </source>
</evidence>
<keyword evidence="6" id="KW-0479">Metal-binding</keyword>